<evidence type="ECO:0000313" key="11">
    <source>
        <dbReference type="Proteomes" id="UP001558652"/>
    </source>
</evidence>
<keyword evidence="11" id="KW-1185">Reference proteome</keyword>
<keyword evidence="3" id="KW-0813">Transport</keyword>
<feature type="transmembrane region" description="Helical" evidence="8">
    <location>
        <begin position="174"/>
        <end position="193"/>
    </location>
</feature>
<dbReference type="PANTHER" id="PTHR11730">
    <property type="entry name" value="AMMONIUM TRANSPORTER"/>
    <property type="match status" value="1"/>
</dbReference>
<evidence type="ECO:0000256" key="8">
    <source>
        <dbReference type="SAM" id="Phobius"/>
    </source>
</evidence>
<dbReference type="Gene3D" id="1.10.3430.10">
    <property type="entry name" value="Ammonium transporter AmtB like domains"/>
    <property type="match status" value="1"/>
</dbReference>
<comment type="caution">
    <text evidence="10">The sequence shown here is derived from an EMBL/GenBank/DDBJ whole genome shotgun (WGS) entry which is preliminary data.</text>
</comment>
<feature type="transmembrane region" description="Helical" evidence="8">
    <location>
        <begin position="70"/>
        <end position="89"/>
    </location>
</feature>
<feature type="domain" description="Ammonium transporter AmtB-like" evidence="9">
    <location>
        <begin position="1"/>
        <end position="374"/>
    </location>
</feature>
<feature type="transmembrane region" description="Helical" evidence="8">
    <location>
        <begin position="132"/>
        <end position="153"/>
    </location>
</feature>
<dbReference type="PROSITE" id="PS01219">
    <property type="entry name" value="AMMONIUM_TRANSP"/>
    <property type="match status" value="1"/>
</dbReference>
<dbReference type="Pfam" id="PF00909">
    <property type="entry name" value="Ammonium_transp"/>
    <property type="match status" value="1"/>
</dbReference>
<organism evidence="10 11">
    <name type="scientific">Ranatra chinensis</name>
    <dbReference type="NCBI Taxonomy" id="642074"/>
    <lineage>
        <taxon>Eukaryota</taxon>
        <taxon>Metazoa</taxon>
        <taxon>Ecdysozoa</taxon>
        <taxon>Arthropoda</taxon>
        <taxon>Hexapoda</taxon>
        <taxon>Insecta</taxon>
        <taxon>Pterygota</taxon>
        <taxon>Neoptera</taxon>
        <taxon>Paraneoptera</taxon>
        <taxon>Hemiptera</taxon>
        <taxon>Heteroptera</taxon>
        <taxon>Panheteroptera</taxon>
        <taxon>Nepomorpha</taxon>
        <taxon>Nepidae</taxon>
        <taxon>Ranatrinae</taxon>
        <taxon>Ranatra</taxon>
    </lineage>
</organism>
<sequence>MQAGFCCLEVGAVRTKNATNIVMKNLLDIVICALVYYLIGYSLGYGNGSCIIGLTYWAGVGLSEASMAHWFFQFIFAATASTILSGAVAERCNFLAYIIYNAAISGFVYPVVSHWVWHEEGWLVQLGYRDFAGSGAVHALAGTCSFVAAALLGPRHGRFQDGKPLEIAGHSTPLVGVGGLLLISGFLAFNGGSLGHATHPGDGEIIARTIVNTIMGGSGAGLILLGISITGLIGEYHWPFALTLNSILTGMVSICGGADEFSSLGALITGALASPIFLGIHYLMLHFQVDDPLDAVAVHFGGGMWGVISMPLLTKKGILYEGSRKAFKQLGYNFIGLLAISAWSASTSLVIFGILKFSKQFRVSEEEEIIGKPANK</sequence>
<accession>A0ABD0YX86</accession>
<proteinExistence type="inferred from homology"/>
<evidence type="ECO:0000256" key="4">
    <source>
        <dbReference type="ARBA" id="ARBA00022692"/>
    </source>
</evidence>
<evidence type="ECO:0000256" key="3">
    <source>
        <dbReference type="ARBA" id="ARBA00022448"/>
    </source>
</evidence>
<keyword evidence="7" id="KW-0924">Ammonia transport</keyword>
<dbReference type="InterPro" id="IPR024041">
    <property type="entry name" value="NH4_transpt_AmtB-like_dom"/>
</dbReference>
<dbReference type="SUPFAM" id="SSF111352">
    <property type="entry name" value="Ammonium transporter"/>
    <property type="match status" value="1"/>
</dbReference>
<dbReference type="AlphaFoldDB" id="A0ABD0YX86"/>
<comment type="subcellular location">
    <subcellularLocation>
        <location evidence="1">Membrane</location>
        <topology evidence="1">Multi-pass membrane protein</topology>
    </subcellularLocation>
</comment>
<reference evidence="10 11" key="1">
    <citation type="submission" date="2024-07" db="EMBL/GenBank/DDBJ databases">
        <title>Chromosome-level genome assembly of the water stick insect Ranatra chinensis (Heteroptera: Nepidae).</title>
        <authorList>
            <person name="Liu X."/>
        </authorList>
    </citation>
    <scope>NUCLEOTIDE SEQUENCE [LARGE SCALE GENOMIC DNA]</scope>
    <source>
        <strain evidence="10">Cailab_2021Rc</strain>
        <tissue evidence="10">Muscle</tissue>
    </source>
</reference>
<dbReference type="PANTHER" id="PTHR11730:SF6">
    <property type="entry name" value="AMMONIUM TRANSPORTER"/>
    <property type="match status" value="1"/>
</dbReference>
<evidence type="ECO:0000259" key="9">
    <source>
        <dbReference type="Pfam" id="PF00909"/>
    </source>
</evidence>
<dbReference type="InterPro" id="IPR029020">
    <property type="entry name" value="Ammonium/urea_transptr"/>
</dbReference>
<evidence type="ECO:0000256" key="7">
    <source>
        <dbReference type="ARBA" id="ARBA00023177"/>
    </source>
</evidence>
<evidence type="ECO:0000256" key="2">
    <source>
        <dbReference type="ARBA" id="ARBA00005887"/>
    </source>
</evidence>
<feature type="transmembrane region" description="Helical" evidence="8">
    <location>
        <begin position="264"/>
        <end position="284"/>
    </location>
</feature>
<evidence type="ECO:0000256" key="1">
    <source>
        <dbReference type="ARBA" id="ARBA00004141"/>
    </source>
</evidence>
<feature type="transmembrane region" description="Helical" evidence="8">
    <location>
        <begin position="94"/>
        <end position="112"/>
    </location>
</feature>
<dbReference type="GO" id="GO:0016020">
    <property type="term" value="C:membrane"/>
    <property type="evidence" value="ECO:0007669"/>
    <property type="project" value="UniProtKB-SubCell"/>
</dbReference>
<evidence type="ECO:0000256" key="5">
    <source>
        <dbReference type="ARBA" id="ARBA00022989"/>
    </source>
</evidence>
<dbReference type="Proteomes" id="UP001558652">
    <property type="component" value="Unassembled WGS sequence"/>
</dbReference>
<dbReference type="GO" id="GO:0072488">
    <property type="term" value="P:ammonium transmembrane transport"/>
    <property type="evidence" value="ECO:0007669"/>
    <property type="project" value="UniProtKB-KW"/>
</dbReference>
<feature type="transmembrane region" description="Helical" evidence="8">
    <location>
        <begin position="334"/>
        <end position="355"/>
    </location>
</feature>
<feature type="transmembrane region" description="Helical" evidence="8">
    <location>
        <begin position="296"/>
        <end position="314"/>
    </location>
</feature>
<keyword evidence="4 8" id="KW-0812">Transmembrane</keyword>
<protein>
    <recommendedName>
        <fullName evidence="9">Ammonium transporter AmtB-like domain-containing protein</fullName>
    </recommendedName>
</protein>
<gene>
    <name evidence="10" type="ORF">AAG570_000387</name>
</gene>
<name>A0ABD0YX86_9HEMI</name>
<dbReference type="InterPro" id="IPR018047">
    <property type="entry name" value="Ammonium_transpt_CS"/>
</dbReference>
<keyword evidence="5 8" id="KW-1133">Transmembrane helix</keyword>
<keyword evidence="6 8" id="KW-0472">Membrane</keyword>
<feature type="transmembrane region" description="Helical" evidence="8">
    <location>
        <begin position="26"/>
        <end position="58"/>
    </location>
</feature>
<evidence type="ECO:0000256" key="6">
    <source>
        <dbReference type="ARBA" id="ARBA00023136"/>
    </source>
</evidence>
<evidence type="ECO:0000313" key="10">
    <source>
        <dbReference type="EMBL" id="KAL1140455.1"/>
    </source>
</evidence>
<comment type="similarity">
    <text evidence="2">Belongs to the ammonia transporter channel (TC 1.A.11.2) family.</text>
</comment>
<dbReference type="EMBL" id="JBFDAA010000001">
    <property type="protein sequence ID" value="KAL1140455.1"/>
    <property type="molecule type" value="Genomic_DNA"/>
</dbReference>